<feature type="region of interest" description="Disordered" evidence="1">
    <location>
        <begin position="340"/>
        <end position="371"/>
    </location>
</feature>
<organism evidence="2 3">
    <name type="scientific">Glossina palpalis gambiensis</name>
    <dbReference type="NCBI Taxonomy" id="67801"/>
    <lineage>
        <taxon>Eukaryota</taxon>
        <taxon>Metazoa</taxon>
        <taxon>Ecdysozoa</taxon>
        <taxon>Arthropoda</taxon>
        <taxon>Hexapoda</taxon>
        <taxon>Insecta</taxon>
        <taxon>Pterygota</taxon>
        <taxon>Neoptera</taxon>
        <taxon>Endopterygota</taxon>
        <taxon>Diptera</taxon>
        <taxon>Brachycera</taxon>
        <taxon>Muscomorpha</taxon>
        <taxon>Hippoboscoidea</taxon>
        <taxon>Glossinidae</taxon>
        <taxon>Glossina</taxon>
    </lineage>
</organism>
<dbReference type="AlphaFoldDB" id="A0A1B0C7F5"/>
<evidence type="ECO:0000313" key="2">
    <source>
        <dbReference type="EnsemblMetazoa" id="GPPI051270-PA"/>
    </source>
</evidence>
<sequence>MLKWSVSAQKLLQESVNISNASHTPCLRRKTRQQCKRRATIANRGDMPQFTSTPMMQRSRNSPLPLTPLADVFSITPEKPTSLKLTRTHSTRYATTLPRFEEEYSPSNVVMPSGQELALRGLLLDPFIAKTRYLASPDLREEQTIKSLASKREQTDEFLALPEEKVVEESTGLNSSKMSDHTLDRLIDAILDSARKDEKKKKSRKSFSLRRRTLLKSQTDINSEKLSLSPSYTAGYDPANELSFSTLKSPAAHVLTSSSPSPSPSPTPVKATFSERVLSPLPASTKKANPFLADNQTQPILKRRSEPYNLRTNGKKRYRVASPNYLEIGVALPSIYVSSSSSTSGSSSSGGSSSSSSSSSTKKLKTKNNDIVNTDKVNRCDYVEDFPFLNSYH</sequence>
<proteinExistence type="predicted"/>
<dbReference type="Pfam" id="PF16056">
    <property type="entry name" value="DUF4799"/>
    <property type="match status" value="1"/>
</dbReference>
<dbReference type="VEuPathDB" id="VectorBase:GPPI051270"/>
<feature type="compositionally biased region" description="Low complexity" evidence="1">
    <location>
        <begin position="340"/>
        <end position="361"/>
    </location>
</feature>
<reference evidence="3" key="1">
    <citation type="submission" date="2015-01" db="EMBL/GenBank/DDBJ databases">
        <authorList>
            <person name="Aksoy S."/>
            <person name="Warren W."/>
            <person name="Wilson R.K."/>
        </authorList>
    </citation>
    <scope>NUCLEOTIDE SEQUENCE [LARGE SCALE GENOMIC DNA]</scope>
    <source>
        <strain evidence="3">IAEA</strain>
    </source>
</reference>
<dbReference type="InterPro" id="IPR032057">
    <property type="entry name" value="DUF4799"/>
</dbReference>
<accession>A0A1B0C7F5</accession>
<feature type="region of interest" description="Disordered" evidence="1">
    <location>
        <begin position="284"/>
        <end position="315"/>
    </location>
</feature>
<dbReference type="EnsemblMetazoa" id="GPPI051270-RA">
    <property type="protein sequence ID" value="GPPI051270-PA"/>
    <property type="gene ID" value="GPPI051270"/>
</dbReference>
<protein>
    <submittedName>
        <fullName evidence="2">Uncharacterized protein</fullName>
    </submittedName>
</protein>
<reference evidence="2" key="2">
    <citation type="submission" date="2020-05" db="UniProtKB">
        <authorList>
            <consortium name="EnsemblMetazoa"/>
        </authorList>
    </citation>
    <scope>IDENTIFICATION</scope>
    <source>
        <strain evidence="2">IAEA</strain>
    </source>
</reference>
<dbReference type="EMBL" id="JXJN01028399">
    <property type="status" value="NOT_ANNOTATED_CDS"/>
    <property type="molecule type" value="Genomic_DNA"/>
</dbReference>
<dbReference type="EMBL" id="JXJN01028398">
    <property type="status" value="NOT_ANNOTATED_CDS"/>
    <property type="molecule type" value="Genomic_DNA"/>
</dbReference>
<name>A0A1B0C7F5_9MUSC</name>
<dbReference type="Proteomes" id="UP000092460">
    <property type="component" value="Unassembled WGS sequence"/>
</dbReference>
<evidence type="ECO:0000313" key="3">
    <source>
        <dbReference type="Proteomes" id="UP000092460"/>
    </source>
</evidence>
<keyword evidence="3" id="KW-1185">Reference proteome</keyword>
<evidence type="ECO:0000256" key="1">
    <source>
        <dbReference type="SAM" id="MobiDB-lite"/>
    </source>
</evidence>